<proteinExistence type="predicted"/>
<name>A0A4Q7KIM4_9PSEU</name>
<evidence type="ECO:0000313" key="3">
    <source>
        <dbReference type="Proteomes" id="UP000294257"/>
    </source>
</evidence>
<dbReference type="OrthoDB" id="3828660at2"/>
<protein>
    <submittedName>
        <fullName evidence="2">Uncharacterized protein</fullName>
    </submittedName>
</protein>
<comment type="caution">
    <text evidence="2">The sequence shown here is derived from an EMBL/GenBank/DDBJ whole genome shotgun (WGS) entry which is preliminary data.</text>
</comment>
<dbReference type="Proteomes" id="UP000294257">
    <property type="component" value="Unassembled WGS sequence"/>
</dbReference>
<organism evidence="2 3">
    <name type="scientific">Herbihabitans rhizosphaerae</name>
    <dbReference type="NCBI Taxonomy" id="1872711"/>
    <lineage>
        <taxon>Bacteria</taxon>
        <taxon>Bacillati</taxon>
        <taxon>Actinomycetota</taxon>
        <taxon>Actinomycetes</taxon>
        <taxon>Pseudonocardiales</taxon>
        <taxon>Pseudonocardiaceae</taxon>
        <taxon>Herbihabitans</taxon>
    </lineage>
</organism>
<reference evidence="2 3" key="1">
    <citation type="submission" date="2019-02" db="EMBL/GenBank/DDBJ databases">
        <title>Genomic Encyclopedia of Type Strains, Phase IV (KMG-IV): sequencing the most valuable type-strain genomes for metagenomic binning, comparative biology and taxonomic classification.</title>
        <authorList>
            <person name="Goeker M."/>
        </authorList>
    </citation>
    <scope>NUCLEOTIDE SEQUENCE [LARGE SCALE GENOMIC DNA]</scope>
    <source>
        <strain evidence="2 3">DSM 101727</strain>
    </source>
</reference>
<feature type="transmembrane region" description="Helical" evidence="1">
    <location>
        <begin position="99"/>
        <end position="116"/>
    </location>
</feature>
<keyword evidence="3" id="KW-1185">Reference proteome</keyword>
<feature type="transmembrane region" description="Helical" evidence="1">
    <location>
        <begin position="36"/>
        <end position="62"/>
    </location>
</feature>
<dbReference type="EMBL" id="SGWQ01000010">
    <property type="protein sequence ID" value="RZS34065.1"/>
    <property type="molecule type" value="Genomic_DNA"/>
</dbReference>
<keyword evidence="1" id="KW-1133">Transmembrane helix</keyword>
<dbReference type="AlphaFoldDB" id="A0A4Q7KIM4"/>
<keyword evidence="1" id="KW-0472">Membrane</keyword>
<accession>A0A4Q7KIM4</accession>
<keyword evidence="1" id="KW-0812">Transmembrane</keyword>
<feature type="transmembrane region" description="Helical" evidence="1">
    <location>
        <begin position="74"/>
        <end position="93"/>
    </location>
</feature>
<evidence type="ECO:0000313" key="2">
    <source>
        <dbReference type="EMBL" id="RZS34065.1"/>
    </source>
</evidence>
<gene>
    <name evidence="2" type="ORF">EV193_110215</name>
</gene>
<dbReference type="RefSeq" id="WP_130347427.1">
    <property type="nucleotide sequence ID" value="NZ_SGWQ01000010.1"/>
</dbReference>
<evidence type="ECO:0000256" key="1">
    <source>
        <dbReference type="SAM" id="Phobius"/>
    </source>
</evidence>
<sequence length="126" mass="13676">MVNAISAVLITVSLLASVWALVLIFLNRSVRPDHKLGLWLMYLIAVFMVGLLVQAVVGIVNLIATDRELHGATFVGYLIAPLLIVPFAGFMALAERSRYGPAVLMIGCLSIPALIVRMHQLWAGHA</sequence>